<evidence type="ECO:0000256" key="1">
    <source>
        <dbReference type="ARBA" id="ARBA00022801"/>
    </source>
</evidence>
<accession>A0ABR4PCN2</accession>
<dbReference type="InterPro" id="IPR051058">
    <property type="entry name" value="GDSL_Est/Lipase"/>
</dbReference>
<comment type="caution">
    <text evidence="2">The sequence shown here is derived from an EMBL/GenBank/DDBJ whole genome shotgun (WGS) entry which is preliminary data.</text>
</comment>
<keyword evidence="3" id="KW-1185">Reference proteome</keyword>
<dbReference type="CDD" id="cd01846">
    <property type="entry name" value="fatty_acyltransferase_like"/>
    <property type="match status" value="1"/>
</dbReference>
<dbReference type="Proteomes" id="UP001629113">
    <property type="component" value="Unassembled WGS sequence"/>
</dbReference>
<sequence>MCPKAHSSPILSLTPYEVVSVSDAKMILSSLFVLAVGAVPAAASNPWVEDFQNLVAFGDSYTDESRLSYFFQNNGSAPPPGLLLPASNSTAGGGITWPRWVSNYSGASLYNYAVSGAVCDNKIILRYPDGSPLAFPDVVYEVDAFEADVAYVNASTGTNTLYTNRTADNTVYSMWIGTNDLGNNAFLTDSGLDGAVVTDYVDCVFDRLDGLYENGGRYFVLMLTAPLELSPLYGMPDAGGLTYSHYWPDKPSNVSEVSNKIKEYTQLVNSIFDYRVPFERLIANRYPRASIAIFDVHSLMTDIYYNPTKYLSSPANVTGSYISCQPDEACPKTSNLTLDHFLWYDELHPSERTDQVIAEEFVKVVDGSSDYATYW</sequence>
<keyword evidence="1" id="KW-0378">Hydrolase</keyword>
<evidence type="ECO:0000313" key="3">
    <source>
        <dbReference type="Proteomes" id="UP001629113"/>
    </source>
</evidence>
<dbReference type="EMBL" id="JBFCZG010000006">
    <property type="protein sequence ID" value="KAL3421076.1"/>
    <property type="molecule type" value="Genomic_DNA"/>
</dbReference>
<dbReference type="InterPro" id="IPR036514">
    <property type="entry name" value="SGNH_hydro_sf"/>
</dbReference>
<reference evidence="2 3" key="1">
    <citation type="submission" date="2024-06" db="EMBL/GenBank/DDBJ databases">
        <title>Complete genome of Phlyctema vagabunda strain 19-DSS-EL-015.</title>
        <authorList>
            <person name="Fiorenzani C."/>
        </authorList>
    </citation>
    <scope>NUCLEOTIDE SEQUENCE [LARGE SCALE GENOMIC DNA]</scope>
    <source>
        <strain evidence="2 3">19-DSS-EL-015</strain>
    </source>
</reference>
<name>A0ABR4PCN2_9HELO</name>
<dbReference type="PANTHER" id="PTHR45648">
    <property type="entry name" value="GDSL LIPASE/ACYLHYDROLASE FAMILY PROTEIN (AFU_ORTHOLOGUE AFUA_4G14700)"/>
    <property type="match status" value="1"/>
</dbReference>
<dbReference type="PANTHER" id="PTHR45648:SF22">
    <property type="entry name" value="GDSL LIPASE_ACYLHYDROLASE FAMILY PROTEIN (AFU_ORTHOLOGUE AFUA_4G14700)"/>
    <property type="match status" value="1"/>
</dbReference>
<proteinExistence type="predicted"/>
<organism evidence="2 3">
    <name type="scientific">Phlyctema vagabunda</name>
    <dbReference type="NCBI Taxonomy" id="108571"/>
    <lineage>
        <taxon>Eukaryota</taxon>
        <taxon>Fungi</taxon>
        <taxon>Dikarya</taxon>
        <taxon>Ascomycota</taxon>
        <taxon>Pezizomycotina</taxon>
        <taxon>Leotiomycetes</taxon>
        <taxon>Helotiales</taxon>
        <taxon>Dermateaceae</taxon>
        <taxon>Phlyctema</taxon>
    </lineage>
</organism>
<dbReference type="SUPFAM" id="SSF52266">
    <property type="entry name" value="SGNH hydrolase"/>
    <property type="match status" value="1"/>
</dbReference>
<dbReference type="Pfam" id="PF00657">
    <property type="entry name" value="Lipase_GDSL"/>
    <property type="match status" value="1"/>
</dbReference>
<gene>
    <name evidence="2" type="ORF">PVAG01_07521</name>
</gene>
<dbReference type="InterPro" id="IPR001087">
    <property type="entry name" value="GDSL"/>
</dbReference>
<dbReference type="Gene3D" id="3.40.50.1110">
    <property type="entry name" value="SGNH hydrolase"/>
    <property type="match status" value="1"/>
</dbReference>
<protein>
    <submittedName>
        <fullName evidence="2">Gdsl lipase acylhydrolase family protein</fullName>
    </submittedName>
</protein>
<evidence type="ECO:0000313" key="2">
    <source>
        <dbReference type="EMBL" id="KAL3421076.1"/>
    </source>
</evidence>